<dbReference type="PANTHER" id="PTHR30483:SF6">
    <property type="entry name" value="PERIPLASMIC BINDING PROTEIN OF ABC TRANSPORTER FOR NATURAL AMINO ACIDS"/>
    <property type="match status" value="1"/>
</dbReference>
<protein>
    <submittedName>
        <fullName evidence="2">ABC-type branched-chain amino acid transport system, substrate-binding protein</fullName>
    </submittedName>
</protein>
<evidence type="ECO:0000313" key="2">
    <source>
        <dbReference type="EMBL" id="SMG40229.1"/>
    </source>
</evidence>
<feature type="chain" id="PRO_5010879641" evidence="1">
    <location>
        <begin position="24"/>
        <end position="357"/>
    </location>
</feature>
<dbReference type="EMBL" id="FXBB01000027">
    <property type="protein sequence ID" value="SMG40229.1"/>
    <property type="molecule type" value="Genomic_DNA"/>
</dbReference>
<evidence type="ECO:0000256" key="1">
    <source>
        <dbReference type="SAM" id="SignalP"/>
    </source>
</evidence>
<dbReference type="SUPFAM" id="SSF53822">
    <property type="entry name" value="Periplasmic binding protein-like I"/>
    <property type="match status" value="1"/>
</dbReference>
<gene>
    <name evidence="2" type="ORF">SAMN06275492_12725</name>
</gene>
<keyword evidence="3" id="KW-1185">Reference proteome</keyword>
<sequence length="357" mass="40412">MRFFLAVVTAVMAWMAFSGSSFVNPMVTVGVAYSTAPESVIPEGRMVSVLKAYVDWHRESGRGFRYRLLTEGYDDDPTSAIERLKARGAKVVMGFPFSGQALKAREVAERLRIPVLSTVASSPHLSGIDDWFFRVKEEFSQETLIISSILNSLGVRSLAGIWSGRNYPYSVGSIKEVLSKTDVRFTGLFKFPEDCDFLQEYPIDPPDGVLIYADPSVSFWTVQFVRSLWPDAKIFMSRWSLFENHRYLTSVKDISFYYTESYDPLGEVQGDFADYWRSITSQDFSVSVRYSYGAMEFLSQVFSVNPSLSGRALRNAMSVPREIPSLGWTIRTDRFGDSLPESKGYIFEDGGFREVEL</sequence>
<dbReference type="Gene3D" id="3.40.50.2300">
    <property type="match status" value="2"/>
</dbReference>
<dbReference type="Proteomes" id="UP000193355">
    <property type="component" value="Unassembled WGS sequence"/>
</dbReference>
<proteinExistence type="predicted"/>
<keyword evidence="1" id="KW-0732">Signal</keyword>
<dbReference type="PANTHER" id="PTHR30483">
    <property type="entry name" value="LEUCINE-SPECIFIC-BINDING PROTEIN"/>
    <property type="match status" value="1"/>
</dbReference>
<organism evidence="2 3">
    <name type="scientific">Dethiosulfovibrio salsuginis</name>
    <dbReference type="NCBI Taxonomy" id="561720"/>
    <lineage>
        <taxon>Bacteria</taxon>
        <taxon>Thermotogati</taxon>
        <taxon>Synergistota</taxon>
        <taxon>Synergistia</taxon>
        <taxon>Synergistales</taxon>
        <taxon>Dethiosulfovibrionaceae</taxon>
        <taxon>Dethiosulfovibrio</taxon>
    </lineage>
</organism>
<reference evidence="3" key="1">
    <citation type="submission" date="2017-04" db="EMBL/GenBank/DDBJ databases">
        <authorList>
            <person name="Varghese N."/>
            <person name="Submissions S."/>
        </authorList>
    </citation>
    <scope>NUCLEOTIDE SEQUENCE [LARGE SCALE GENOMIC DNA]</scope>
    <source>
        <strain evidence="3">USBA 82</strain>
    </source>
</reference>
<name>A0A1X7KG20_9BACT</name>
<dbReference type="AlphaFoldDB" id="A0A1X7KG20"/>
<dbReference type="InterPro" id="IPR028082">
    <property type="entry name" value="Peripla_BP_I"/>
</dbReference>
<accession>A0A1X7KG20</accession>
<dbReference type="STRING" id="561720.SAMN06275492_12725"/>
<dbReference type="RefSeq" id="WP_085545153.1">
    <property type="nucleotide sequence ID" value="NZ_FXBB01000027.1"/>
</dbReference>
<dbReference type="OrthoDB" id="369860at2"/>
<feature type="signal peptide" evidence="1">
    <location>
        <begin position="1"/>
        <end position="23"/>
    </location>
</feature>
<dbReference type="InterPro" id="IPR051010">
    <property type="entry name" value="BCAA_transport"/>
</dbReference>
<evidence type="ECO:0000313" key="3">
    <source>
        <dbReference type="Proteomes" id="UP000193355"/>
    </source>
</evidence>